<dbReference type="Proteomes" id="UP000832011">
    <property type="component" value="Chromosome"/>
</dbReference>
<keyword evidence="3" id="KW-1185">Reference proteome</keyword>
<name>A0ABY4DX92_9NEIS</name>
<protein>
    <submittedName>
        <fullName evidence="2">Uncharacterized protein</fullName>
    </submittedName>
</protein>
<accession>A0ABY4DX92</accession>
<sequence length="165" mass="18773">MRKGLYLLLCVASLAHAEFGTENLFGKAKAGYISAQFETENQQTNLPTEPPITPPNSRTYTELSPHLHNHFSSNNELLEWYFPPSGEKCQIGILENRYGAKLVLIGMSGNIPPRIFDYGDYLAYRNQQGIYADDFAQLRQSVHAANRLQSDCSRLKNWIIEHKIK</sequence>
<evidence type="ECO:0000256" key="1">
    <source>
        <dbReference type="SAM" id="SignalP"/>
    </source>
</evidence>
<organism evidence="2 3">
    <name type="scientific">Vitreoscilla massiliensis</name>
    <dbReference type="NCBI Taxonomy" id="1689272"/>
    <lineage>
        <taxon>Bacteria</taxon>
        <taxon>Pseudomonadati</taxon>
        <taxon>Pseudomonadota</taxon>
        <taxon>Betaproteobacteria</taxon>
        <taxon>Neisseriales</taxon>
        <taxon>Neisseriaceae</taxon>
        <taxon>Vitreoscilla</taxon>
    </lineage>
</organism>
<proteinExistence type="predicted"/>
<reference evidence="2 3" key="1">
    <citation type="journal article" date="2022" name="Res Sq">
        <title>Evolution of multicellular longitudinally dividing oral cavity symbionts (Neisseriaceae).</title>
        <authorList>
            <person name="Nyongesa S."/>
            <person name="Weber P."/>
            <person name="Bernet E."/>
            <person name="Pullido F."/>
            <person name="Nieckarz M."/>
            <person name="Delaby M."/>
            <person name="Nieves C."/>
            <person name="Viehboeck T."/>
            <person name="Krause N."/>
            <person name="Rivera-Millot A."/>
            <person name="Nakamura A."/>
            <person name="Vischer N."/>
            <person name="VanNieuwenhze M."/>
            <person name="Brun Y."/>
            <person name="Cava F."/>
            <person name="Bulgheresi S."/>
            <person name="Veyrier F."/>
        </authorList>
    </citation>
    <scope>NUCLEOTIDE SEQUENCE [LARGE SCALE GENOMIC DNA]</scope>
    <source>
        <strain evidence="2 3">SN4</strain>
    </source>
</reference>
<evidence type="ECO:0000313" key="3">
    <source>
        <dbReference type="Proteomes" id="UP000832011"/>
    </source>
</evidence>
<gene>
    <name evidence="2" type="ORF">LVJ82_10310</name>
</gene>
<feature type="chain" id="PRO_5047114985" evidence="1">
    <location>
        <begin position="18"/>
        <end position="165"/>
    </location>
</feature>
<evidence type="ECO:0000313" key="2">
    <source>
        <dbReference type="EMBL" id="UOO87884.1"/>
    </source>
</evidence>
<feature type="signal peptide" evidence="1">
    <location>
        <begin position="1"/>
        <end position="17"/>
    </location>
</feature>
<dbReference type="RefSeq" id="WP_058356674.1">
    <property type="nucleotide sequence ID" value="NZ_CABKVG010000009.1"/>
</dbReference>
<keyword evidence="1" id="KW-0732">Signal</keyword>
<dbReference type="EMBL" id="CP091511">
    <property type="protein sequence ID" value="UOO87884.1"/>
    <property type="molecule type" value="Genomic_DNA"/>
</dbReference>